<organism evidence="1 2">
    <name type="scientific">Funneliformis geosporum</name>
    <dbReference type="NCBI Taxonomy" id="1117311"/>
    <lineage>
        <taxon>Eukaryota</taxon>
        <taxon>Fungi</taxon>
        <taxon>Fungi incertae sedis</taxon>
        <taxon>Mucoromycota</taxon>
        <taxon>Glomeromycotina</taxon>
        <taxon>Glomeromycetes</taxon>
        <taxon>Glomerales</taxon>
        <taxon>Glomeraceae</taxon>
        <taxon>Funneliformis</taxon>
    </lineage>
</organism>
<protein>
    <submittedName>
        <fullName evidence="1">18320_t:CDS:1</fullName>
    </submittedName>
</protein>
<proteinExistence type="predicted"/>
<gene>
    <name evidence="1" type="ORF">FWILDA_LOCUS12590</name>
</gene>
<dbReference type="OrthoDB" id="2437466at2759"/>
<evidence type="ECO:0000313" key="1">
    <source>
        <dbReference type="EMBL" id="CAI2186465.1"/>
    </source>
</evidence>
<evidence type="ECO:0000313" key="2">
    <source>
        <dbReference type="Proteomes" id="UP001153678"/>
    </source>
</evidence>
<dbReference type="EMBL" id="CAMKVN010004154">
    <property type="protein sequence ID" value="CAI2186465.1"/>
    <property type="molecule type" value="Genomic_DNA"/>
</dbReference>
<keyword evidence="2" id="KW-1185">Reference proteome</keyword>
<accession>A0A9W4WXH4</accession>
<dbReference type="AlphaFoldDB" id="A0A9W4WXH4"/>
<sequence>EAIKSNQNQKKIQAMIDLPIPKNPKKTPKYQDSFDVLKEKMISASVFAQSILKNKFILQTDALDEDFRVILTQKDE</sequence>
<dbReference type="InterPro" id="IPR043502">
    <property type="entry name" value="DNA/RNA_pol_sf"/>
</dbReference>
<reference evidence="1" key="1">
    <citation type="submission" date="2022-08" db="EMBL/GenBank/DDBJ databases">
        <authorList>
            <person name="Kallberg Y."/>
            <person name="Tangrot J."/>
            <person name="Rosling A."/>
        </authorList>
    </citation>
    <scope>NUCLEOTIDE SEQUENCE</scope>
    <source>
        <strain evidence="1">Wild A</strain>
    </source>
</reference>
<name>A0A9W4WXH4_9GLOM</name>
<dbReference type="Proteomes" id="UP001153678">
    <property type="component" value="Unassembled WGS sequence"/>
</dbReference>
<dbReference type="SUPFAM" id="SSF56672">
    <property type="entry name" value="DNA/RNA polymerases"/>
    <property type="match status" value="1"/>
</dbReference>
<comment type="caution">
    <text evidence="1">The sequence shown here is derived from an EMBL/GenBank/DDBJ whole genome shotgun (WGS) entry which is preliminary data.</text>
</comment>
<feature type="non-terminal residue" evidence="1">
    <location>
        <position position="76"/>
    </location>
</feature>